<evidence type="ECO:0000313" key="7">
    <source>
        <dbReference type="EMBL" id="MPL89263.1"/>
    </source>
</evidence>
<feature type="transmembrane region" description="Helical" evidence="5">
    <location>
        <begin position="78"/>
        <end position="99"/>
    </location>
</feature>
<accession>A0A644VF55</accession>
<evidence type="ECO:0000256" key="4">
    <source>
        <dbReference type="ARBA" id="ARBA00023136"/>
    </source>
</evidence>
<evidence type="ECO:0000256" key="2">
    <source>
        <dbReference type="ARBA" id="ARBA00022692"/>
    </source>
</evidence>
<dbReference type="InterPro" id="IPR010432">
    <property type="entry name" value="RDD"/>
</dbReference>
<dbReference type="GO" id="GO:0016020">
    <property type="term" value="C:membrane"/>
    <property type="evidence" value="ECO:0007669"/>
    <property type="project" value="UniProtKB-SubCell"/>
</dbReference>
<keyword evidence="3 5" id="KW-1133">Transmembrane helix</keyword>
<sequence length="158" mass="18409">MFDYFLFGFIFLVLTSHIPNFTKYPLVFFFTQIIFLVGSEAMFIARTGTTPGKKFLGIHIVGKQTCIIPFQIALYRTFWAYVKGLWLGLPVIMFIPAWFSKRRYIKTGTTIWDEAAQTEIIMSPSNFFRRVMFVIVFILIMFLIGNYSLLQQAVQQAK</sequence>
<protein>
    <recommendedName>
        <fullName evidence="6">RDD domain-containing protein</fullName>
    </recommendedName>
</protein>
<dbReference type="EMBL" id="VSSQ01000276">
    <property type="protein sequence ID" value="MPL89263.1"/>
    <property type="molecule type" value="Genomic_DNA"/>
</dbReference>
<evidence type="ECO:0000256" key="3">
    <source>
        <dbReference type="ARBA" id="ARBA00022989"/>
    </source>
</evidence>
<keyword evidence="4 5" id="KW-0472">Membrane</keyword>
<proteinExistence type="predicted"/>
<evidence type="ECO:0000259" key="6">
    <source>
        <dbReference type="Pfam" id="PF06271"/>
    </source>
</evidence>
<name>A0A644VF55_9ZZZZ</name>
<keyword evidence="2 5" id="KW-0812">Transmembrane</keyword>
<feature type="domain" description="RDD" evidence="6">
    <location>
        <begin position="7"/>
        <end position="116"/>
    </location>
</feature>
<dbReference type="AlphaFoldDB" id="A0A644VF55"/>
<gene>
    <name evidence="7" type="ORF">SDC9_35296</name>
</gene>
<feature type="transmembrane region" description="Helical" evidence="5">
    <location>
        <begin position="26"/>
        <end position="43"/>
    </location>
</feature>
<reference evidence="7" key="1">
    <citation type="submission" date="2019-08" db="EMBL/GenBank/DDBJ databases">
        <authorList>
            <person name="Kucharzyk K."/>
            <person name="Murdoch R.W."/>
            <person name="Higgins S."/>
            <person name="Loffler F."/>
        </authorList>
    </citation>
    <scope>NUCLEOTIDE SEQUENCE</scope>
</reference>
<comment type="caution">
    <text evidence="7">The sequence shown here is derived from an EMBL/GenBank/DDBJ whole genome shotgun (WGS) entry which is preliminary data.</text>
</comment>
<feature type="transmembrane region" description="Helical" evidence="5">
    <location>
        <begin position="131"/>
        <end position="150"/>
    </location>
</feature>
<evidence type="ECO:0000256" key="5">
    <source>
        <dbReference type="SAM" id="Phobius"/>
    </source>
</evidence>
<dbReference type="Pfam" id="PF06271">
    <property type="entry name" value="RDD"/>
    <property type="match status" value="1"/>
</dbReference>
<evidence type="ECO:0000256" key="1">
    <source>
        <dbReference type="ARBA" id="ARBA00004141"/>
    </source>
</evidence>
<comment type="subcellular location">
    <subcellularLocation>
        <location evidence="1">Membrane</location>
        <topology evidence="1">Multi-pass membrane protein</topology>
    </subcellularLocation>
</comment>
<organism evidence="7">
    <name type="scientific">bioreactor metagenome</name>
    <dbReference type="NCBI Taxonomy" id="1076179"/>
    <lineage>
        <taxon>unclassified sequences</taxon>
        <taxon>metagenomes</taxon>
        <taxon>ecological metagenomes</taxon>
    </lineage>
</organism>